<keyword evidence="1" id="KW-0500">Molybdenum</keyword>
<dbReference type="Pfam" id="PF02738">
    <property type="entry name" value="MoCoBD_1"/>
    <property type="match status" value="1"/>
</dbReference>
<dbReference type="EMBL" id="CP090958">
    <property type="protein sequence ID" value="WGW13866.1"/>
    <property type="molecule type" value="Genomic_DNA"/>
</dbReference>
<evidence type="ECO:0000256" key="2">
    <source>
        <dbReference type="ARBA" id="ARBA00023002"/>
    </source>
</evidence>
<dbReference type="Gene3D" id="3.30.365.10">
    <property type="entry name" value="Aldehyde oxidase/xanthine dehydrogenase, molybdopterin binding domain"/>
    <property type="match status" value="4"/>
</dbReference>
<dbReference type="PANTHER" id="PTHR11908:SF132">
    <property type="entry name" value="ALDEHYDE OXIDASE 1-RELATED"/>
    <property type="match status" value="1"/>
</dbReference>
<feature type="compositionally biased region" description="Basic and acidic residues" evidence="3">
    <location>
        <begin position="123"/>
        <end position="140"/>
    </location>
</feature>
<feature type="domain" description="Aldehyde oxidase/xanthine dehydrogenase a/b hammerhead" evidence="4">
    <location>
        <begin position="24"/>
        <end position="128"/>
    </location>
</feature>
<dbReference type="PANTHER" id="PTHR11908">
    <property type="entry name" value="XANTHINE DEHYDROGENASE"/>
    <property type="match status" value="1"/>
</dbReference>
<dbReference type="SUPFAM" id="SSF56003">
    <property type="entry name" value="Molybdenum cofactor-binding domain"/>
    <property type="match status" value="1"/>
</dbReference>
<dbReference type="InterPro" id="IPR016208">
    <property type="entry name" value="Ald_Oxase/xanthine_DH-like"/>
</dbReference>
<dbReference type="SMART" id="SM01008">
    <property type="entry name" value="Ald_Xan_dh_C"/>
    <property type="match status" value="1"/>
</dbReference>
<dbReference type="InterPro" id="IPR037165">
    <property type="entry name" value="AldOxase/xan_DH_Mopterin-bd_sf"/>
</dbReference>
<keyword evidence="6" id="KW-1185">Reference proteome</keyword>
<protein>
    <submittedName>
        <fullName evidence="5">Xanthine dehydrogenase family protein molybdopterin-binding subunit</fullName>
    </submittedName>
</protein>
<sequence>MNDALPAREIGRSLERIDGRAKVTGAATYAYEHEVESPLYLFPAQATIARGRIISIDTADAEAIAGVHAVLTHLDAPELASTEDAELAVLQSGDIGFRGQFIAAVLAESPEIARQAAGAVKTEYEPWQHDADLRPDRGDLHPPGNDYDADTSEGDVAAALAAADVSIDQTYTTPAEHNNPMEPHATIAVWQGEDLTLYDSTQSVHGVRKQLATVFGIDPERVRVICPHVGGGFGSKGLPHAHVVLAALAAKFSFGRPVKFALTRQQMFALAGYRTPTIQRVRLGADSSGRLGVITHDSIELTSRIKEFPEGTTKPTAIMYKAPNRRATERLADLDVAVPSWMRAPGECPGMFGPEVAMDELAEACGLDPVELRVRNEPDEGPVSGKPFVNRHLVNCFREGARRFGWDQRDPRPRSRREGDWLIGTGMAAATYPALRTPGSIARITVTAEGTYQVRIGSADLGTGAWTVLSQIAADALGCSLAEVSVEIGDTSLPTASVAGGSTGTVSWGSAIIAAADALQEKYGDSPQPGDEVEAEMPMNPADDEYERHSFGAQFAEVAVNADTGEIRARRLLGVFSAGRIINVRTARSQLIGGMTMGLGMALHEESVLDQRFGHFVNHDLAGYHVPSNADVLDVDAVWLDEHDEYAGPLGARGIGEIGITGVAAAIANAAYHATGIRVRDLPLTADKFLR</sequence>
<name>A0ABY8QYK0_9MICO</name>
<dbReference type="InterPro" id="IPR000674">
    <property type="entry name" value="Ald_Oxase/Xan_DH_a/b"/>
</dbReference>
<dbReference type="Gene3D" id="3.90.1170.50">
    <property type="entry name" value="Aldehyde oxidase/xanthine dehydrogenase, a/b hammerhead"/>
    <property type="match status" value="1"/>
</dbReference>
<reference evidence="5 6" key="1">
    <citation type="submission" date="2023-05" db="EMBL/GenBank/DDBJ databases">
        <title>Lithophilousrod everest ZFBP1038 complete genpme.</title>
        <authorList>
            <person name="Tian M."/>
        </authorList>
    </citation>
    <scope>NUCLEOTIDE SEQUENCE [LARGE SCALE GENOMIC DNA]</scope>
    <source>
        <strain evidence="5 6">ZFBP1038</strain>
    </source>
</reference>
<evidence type="ECO:0000259" key="4">
    <source>
        <dbReference type="SMART" id="SM01008"/>
    </source>
</evidence>
<evidence type="ECO:0000313" key="5">
    <source>
        <dbReference type="EMBL" id="WGW13866.1"/>
    </source>
</evidence>
<organism evidence="5 6">
    <name type="scientific">Saxibacter everestensis</name>
    <dbReference type="NCBI Taxonomy" id="2909229"/>
    <lineage>
        <taxon>Bacteria</taxon>
        <taxon>Bacillati</taxon>
        <taxon>Actinomycetota</taxon>
        <taxon>Actinomycetes</taxon>
        <taxon>Micrococcales</taxon>
        <taxon>Brevibacteriaceae</taxon>
        <taxon>Saxibacter</taxon>
    </lineage>
</organism>
<keyword evidence="2" id="KW-0560">Oxidoreductase</keyword>
<dbReference type="Pfam" id="PF20256">
    <property type="entry name" value="MoCoBD_2"/>
    <property type="match status" value="2"/>
</dbReference>
<dbReference type="RefSeq" id="WP_349640689.1">
    <property type="nucleotide sequence ID" value="NZ_CP090958.1"/>
</dbReference>
<feature type="region of interest" description="Disordered" evidence="3">
    <location>
        <begin position="123"/>
        <end position="144"/>
    </location>
</feature>
<evidence type="ECO:0000256" key="3">
    <source>
        <dbReference type="SAM" id="MobiDB-lite"/>
    </source>
</evidence>
<dbReference type="SUPFAM" id="SSF54665">
    <property type="entry name" value="CO dehydrogenase molybdoprotein N-domain-like"/>
    <property type="match status" value="1"/>
</dbReference>
<proteinExistence type="predicted"/>
<accession>A0ABY8QYK0</accession>
<evidence type="ECO:0000256" key="1">
    <source>
        <dbReference type="ARBA" id="ARBA00022505"/>
    </source>
</evidence>
<dbReference type="InterPro" id="IPR036856">
    <property type="entry name" value="Ald_Oxase/Xan_DH_a/b_sf"/>
</dbReference>
<evidence type="ECO:0000313" key="6">
    <source>
        <dbReference type="Proteomes" id="UP001209083"/>
    </source>
</evidence>
<dbReference type="InterPro" id="IPR008274">
    <property type="entry name" value="AldOxase/xan_DH_MoCoBD1"/>
</dbReference>
<dbReference type="InterPro" id="IPR046867">
    <property type="entry name" value="AldOxase/xan_DH_MoCoBD2"/>
</dbReference>
<dbReference type="Proteomes" id="UP001209083">
    <property type="component" value="Chromosome"/>
</dbReference>
<dbReference type="Pfam" id="PF01315">
    <property type="entry name" value="Ald_Xan_dh_C"/>
    <property type="match status" value="1"/>
</dbReference>
<gene>
    <name evidence="5" type="ORF">LWF01_09055</name>
</gene>